<sequence length="212" mass="23330">RDTKIPQSSSPPVKVGDEAVHKELGDIMERAVTTAYSLEAEQDSEIDVSGGNLKLNAGYLRIMGLLTTSRHNFVLSFKLMLLGQFRAPVQVNASRESNTSPNYHLEDARGTNCLPTATIFEELAQMGIPADSLQTPIATQLSSSRSQKKQSRRKQRKDTAITQEETQQDDSVPTPSNDPPLSGKDSLQLSELMLLCTNLKKHVHDLEKANDA</sequence>
<feature type="compositionally biased region" description="Polar residues" evidence="1">
    <location>
        <begin position="160"/>
        <end position="175"/>
    </location>
</feature>
<gene>
    <name evidence="2" type="ORF">Tco_1054211</name>
</gene>
<feature type="region of interest" description="Disordered" evidence="1">
    <location>
        <begin position="137"/>
        <end position="186"/>
    </location>
</feature>
<feature type="compositionally biased region" description="Basic residues" evidence="1">
    <location>
        <begin position="146"/>
        <end position="156"/>
    </location>
</feature>
<comment type="caution">
    <text evidence="2">The sequence shown here is derived from an EMBL/GenBank/DDBJ whole genome shotgun (WGS) entry which is preliminary data.</text>
</comment>
<reference evidence="2" key="2">
    <citation type="submission" date="2022-01" db="EMBL/GenBank/DDBJ databases">
        <authorList>
            <person name="Yamashiro T."/>
            <person name="Shiraishi A."/>
            <person name="Satake H."/>
            <person name="Nakayama K."/>
        </authorList>
    </citation>
    <scope>NUCLEOTIDE SEQUENCE</scope>
</reference>
<organism evidence="2 3">
    <name type="scientific">Tanacetum coccineum</name>
    <dbReference type="NCBI Taxonomy" id="301880"/>
    <lineage>
        <taxon>Eukaryota</taxon>
        <taxon>Viridiplantae</taxon>
        <taxon>Streptophyta</taxon>
        <taxon>Embryophyta</taxon>
        <taxon>Tracheophyta</taxon>
        <taxon>Spermatophyta</taxon>
        <taxon>Magnoliopsida</taxon>
        <taxon>eudicotyledons</taxon>
        <taxon>Gunneridae</taxon>
        <taxon>Pentapetalae</taxon>
        <taxon>asterids</taxon>
        <taxon>campanulids</taxon>
        <taxon>Asterales</taxon>
        <taxon>Asteraceae</taxon>
        <taxon>Asteroideae</taxon>
        <taxon>Anthemideae</taxon>
        <taxon>Anthemidinae</taxon>
        <taxon>Tanacetum</taxon>
    </lineage>
</organism>
<protein>
    <submittedName>
        <fullName evidence="2">Uncharacterized protein</fullName>
    </submittedName>
</protein>
<name>A0ABQ5GWJ6_9ASTR</name>
<feature type="non-terminal residue" evidence="2">
    <location>
        <position position="1"/>
    </location>
</feature>
<reference evidence="2" key="1">
    <citation type="journal article" date="2022" name="Int. J. Mol. Sci.">
        <title>Draft Genome of Tanacetum Coccineum: Genomic Comparison of Closely Related Tanacetum-Family Plants.</title>
        <authorList>
            <person name="Yamashiro T."/>
            <person name="Shiraishi A."/>
            <person name="Nakayama K."/>
            <person name="Satake H."/>
        </authorList>
    </citation>
    <scope>NUCLEOTIDE SEQUENCE</scope>
</reference>
<evidence type="ECO:0000256" key="1">
    <source>
        <dbReference type="SAM" id="MobiDB-lite"/>
    </source>
</evidence>
<evidence type="ECO:0000313" key="2">
    <source>
        <dbReference type="EMBL" id="GJT79869.1"/>
    </source>
</evidence>
<keyword evidence="3" id="KW-1185">Reference proteome</keyword>
<accession>A0ABQ5GWJ6</accession>
<proteinExistence type="predicted"/>
<evidence type="ECO:0000313" key="3">
    <source>
        <dbReference type="Proteomes" id="UP001151760"/>
    </source>
</evidence>
<dbReference type="EMBL" id="BQNB010018938">
    <property type="protein sequence ID" value="GJT79869.1"/>
    <property type="molecule type" value="Genomic_DNA"/>
</dbReference>
<dbReference type="Proteomes" id="UP001151760">
    <property type="component" value="Unassembled WGS sequence"/>
</dbReference>